<dbReference type="AlphaFoldDB" id="A0A0M9VHY2"/>
<comment type="caution">
    <text evidence="1">The sequence shown here is derived from an EMBL/GenBank/DDBJ whole genome shotgun (WGS) entry which is preliminary data.</text>
</comment>
<dbReference type="PATRIC" id="fig|1202724.3.peg.1726"/>
<proteinExistence type="predicted"/>
<protein>
    <submittedName>
        <fullName evidence="1">Uncharacterized protein</fullName>
    </submittedName>
</protein>
<evidence type="ECO:0000313" key="1">
    <source>
        <dbReference type="EMBL" id="KOS06039.1"/>
    </source>
</evidence>
<name>A0A0M9VHY2_9FLAO</name>
<sequence length="200" mass="23116">MENYDGIWLEVKEPSDYGSPTFITFEEGIIACHKLDEEDGYVKRLIRQDYVKQQPISLDFVADDRLRITEVGKHVTFLKDSYTTKDVTVRKDYLKLLPTKTDLTDSDIGSLKYTIVWNGHKINVVFNIILEEKPYIQEVNNRLGHKGREIKLFRLNETLLLCFFDNDYLDNIFPIVEIDEEAISICGFPAEPFSASGIVI</sequence>
<keyword evidence="2" id="KW-1185">Reference proteome</keyword>
<dbReference type="Proteomes" id="UP000037755">
    <property type="component" value="Unassembled WGS sequence"/>
</dbReference>
<evidence type="ECO:0000313" key="2">
    <source>
        <dbReference type="Proteomes" id="UP000037755"/>
    </source>
</evidence>
<dbReference type="RefSeq" id="WP_054407522.1">
    <property type="nucleotide sequence ID" value="NZ_FOYA01000007.1"/>
</dbReference>
<dbReference type="EMBL" id="LIYD01000005">
    <property type="protein sequence ID" value="KOS06039.1"/>
    <property type="molecule type" value="Genomic_DNA"/>
</dbReference>
<accession>A0A0M9VHY2</accession>
<organism evidence="1 2">
    <name type="scientific">Flavobacterium akiainvivens</name>
    <dbReference type="NCBI Taxonomy" id="1202724"/>
    <lineage>
        <taxon>Bacteria</taxon>
        <taxon>Pseudomonadati</taxon>
        <taxon>Bacteroidota</taxon>
        <taxon>Flavobacteriia</taxon>
        <taxon>Flavobacteriales</taxon>
        <taxon>Flavobacteriaceae</taxon>
        <taxon>Flavobacterium</taxon>
    </lineage>
</organism>
<dbReference type="OrthoDB" id="1451537at2"/>
<gene>
    <name evidence="1" type="ORF">AM493_08300</name>
</gene>
<reference evidence="1 2" key="1">
    <citation type="submission" date="2015-08" db="EMBL/GenBank/DDBJ databases">
        <title>Whole genome sequence of Flavobacterium akiainvivens IK-1T, from decaying Wikstroemia oahuensis, an endemic Hawaiian shrub.</title>
        <authorList>
            <person name="Wan X."/>
            <person name="Hou S."/>
            <person name="Saito J."/>
            <person name="Donachie S."/>
        </authorList>
    </citation>
    <scope>NUCLEOTIDE SEQUENCE [LARGE SCALE GENOMIC DNA]</scope>
    <source>
        <strain evidence="1 2">IK-1</strain>
    </source>
</reference>